<organism evidence="1 2">
    <name type="scientific">Potamilus streckersoni</name>
    <dbReference type="NCBI Taxonomy" id="2493646"/>
    <lineage>
        <taxon>Eukaryota</taxon>
        <taxon>Metazoa</taxon>
        <taxon>Spiralia</taxon>
        <taxon>Lophotrochozoa</taxon>
        <taxon>Mollusca</taxon>
        <taxon>Bivalvia</taxon>
        <taxon>Autobranchia</taxon>
        <taxon>Heteroconchia</taxon>
        <taxon>Palaeoheterodonta</taxon>
        <taxon>Unionida</taxon>
        <taxon>Unionoidea</taxon>
        <taxon>Unionidae</taxon>
        <taxon>Ambleminae</taxon>
        <taxon>Lampsilini</taxon>
        <taxon>Potamilus</taxon>
    </lineage>
</organism>
<reference evidence="1" key="2">
    <citation type="journal article" date="2021" name="Genome Biol. Evol.">
        <title>Developing a high-quality reference genome for a parasitic bivalve with doubly uniparental inheritance (Bivalvia: Unionida).</title>
        <authorList>
            <person name="Smith C.H."/>
        </authorList>
    </citation>
    <scope>NUCLEOTIDE SEQUENCE</scope>
    <source>
        <strain evidence="1">CHS0354</strain>
        <tissue evidence="1">Mantle</tissue>
    </source>
</reference>
<sequence length="764" mass="86108">MAKSKVHKSKDMGLQDNFYTSVDAPLDSYPRIKYFQSRLKDIFPRLQRLYDSVPKSLKRPQSESKKVSDAVKQVTVSSPVLFLFGATHSKIPKADLVQESGNIKYKTHSLEKIPSFDDSQKKHKLFSVICTLKMIETRKGKETLVKMKDCVGVENMLFFVDAEYEKDKDSVANNLERLREFLKPKIIVVYQSKIELSAAISNHMERKFIKVFRLLNQYLIKATWKTKHTCGSIFGQEDANDRLAAAIMAFFKTPLTMLDLLLTVEPESSEKVINIEKATKIAIVRCTKLVLIGEVESTYEVKGISVHEYLEEHKYNENCLMLLEQSVDVRKFLCKAQPIEPQLITQLQRLPENQKSINSVMKLLSESGLDERGSNISGKRRKGNISLQTQFEAFSKTIADEVSKVLLSYFLDIGNTFKGFMSKLDTLSQLREELVRIMEQTSDKRIYGVVMPDLQSWTDLLGRIKEVQAVGHMFGKLYVFVKEPEAGERENEVLTTIRKCLVDYPGGIRIEVSSNSFYSGGDGTESSKKIAMGDAFLNGSCRGTIGLFMTKNGNESEDLHFVTSSHVVLQSEDVTTIDPTPVPLGRRAHIVTTDNKLLDISVIRVHPNMRDRCNTLFHDNNKTRKCHILDSENTKRLMAPGVRVYKRGSTSELTTGSIICKDLKQFGLQKHNLVVGVPAGSDEETIKKGFAQKGDSGAVVYTETPEGEIQYMAILMGEFESRDTEDKSVEELKQMVGPLIVTSSLSEGLDKVQTMFNCKLALPS</sequence>
<dbReference type="Proteomes" id="UP001195483">
    <property type="component" value="Unassembled WGS sequence"/>
</dbReference>
<dbReference type="EMBL" id="JAEAOA010002055">
    <property type="protein sequence ID" value="KAK3588229.1"/>
    <property type="molecule type" value="Genomic_DNA"/>
</dbReference>
<dbReference type="AlphaFoldDB" id="A0AAE0SAQ0"/>
<name>A0AAE0SAQ0_9BIVA</name>
<proteinExistence type="predicted"/>
<accession>A0AAE0SAQ0</accession>
<protein>
    <submittedName>
        <fullName evidence="1">Uncharacterized protein</fullName>
    </submittedName>
</protein>
<evidence type="ECO:0000313" key="1">
    <source>
        <dbReference type="EMBL" id="KAK3588229.1"/>
    </source>
</evidence>
<gene>
    <name evidence="1" type="ORF">CHS0354_035048</name>
</gene>
<evidence type="ECO:0000313" key="2">
    <source>
        <dbReference type="Proteomes" id="UP001195483"/>
    </source>
</evidence>
<reference evidence="1" key="3">
    <citation type="submission" date="2023-05" db="EMBL/GenBank/DDBJ databases">
        <authorList>
            <person name="Smith C.H."/>
        </authorList>
    </citation>
    <scope>NUCLEOTIDE SEQUENCE</scope>
    <source>
        <strain evidence="1">CHS0354</strain>
        <tissue evidence="1">Mantle</tissue>
    </source>
</reference>
<reference evidence="1" key="1">
    <citation type="journal article" date="2021" name="Genome Biol. Evol.">
        <title>A High-Quality Reference Genome for a Parasitic Bivalve with Doubly Uniparental Inheritance (Bivalvia: Unionida).</title>
        <authorList>
            <person name="Smith C.H."/>
        </authorList>
    </citation>
    <scope>NUCLEOTIDE SEQUENCE</scope>
    <source>
        <strain evidence="1">CHS0354</strain>
    </source>
</reference>
<keyword evidence="2" id="KW-1185">Reference proteome</keyword>
<comment type="caution">
    <text evidence="1">The sequence shown here is derived from an EMBL/GenBank/DDBJ whole genome shotgun (WGS) entry which is preliminary data.</text>
</comment>